<accession>A0A2L2TVG5</accession>
<organism evidence="2 3">
    <name type="scientific">Fusarium venenatum</name>
    <dbReference type="NCBI Taxonomy" id="56646"/>
    <lineage>
        <taxon>Eukaryota</taxon>
        <taxon>Fungi</taxon>
        <taxon>Dikarya</taxon>
        <taxon>Ascomycota</taxon>
        <taxon>Pezizomycotina</taxon>
        <taxon>Sordariomycetes</taxon>
        <taxon>Hypocreomycetidae</taxon>
        <taxon>Hypocreales</taxon>
        <taxon>Nectriaceae</taxon>
        <taxon>Fusarium</taxon>
    </lineage>
</organism>
<evidence type="ECO:0000313" key="2">
    <source>
        <dbReference type="EMBL" id="CEI69797.1"/>
    </source>
</evidence>
<feature type="compositionally biased region" description="Basic residues" evidence="1">
    <location>
        <begin position="87"/>
        <end position="97"/>
    </location>
</feature>
<feature type="compositionally biased region" description="Basic and acidic residues" evidence="1">
    <location>
        <begin position="114"/>
        <end position="123"/>
    </location>
</feature>
<dbReference type="AlphaFoldDB" id="A0A2L2TVG5"/>
<name>A0A2L2TVG5_9HYPO</name>
<dbReference type="Proteomes" id="UP000245910">
    <property type="component" value="Chromosome III"/>
</dbReference>
<feature type="compositionally biased region" description="Acidic residues" evidence="1">
    <location>
        <begin position="104"/>
        <end position="113"/>
    </location>
</feature>
<feature type="region of interest" description="Disordered" evidence="1">
    <location>
        <begin position="59"/>
        <end position="146"/>
    </location>
</feature>
<proteinExistence type="predicted"/>
<protein>
    <submittedName>
        <fullName evidence="2">Uncharacterized protein</fullName>
    </submittedName>
</protein>
<feature type="compositionally biased region" description="Polar residues" evidence="1">
    <location>
        <begin position="64"/>
        <end position="73"/>
    </location>
</feature>
<keyword evidence="3" id="KW-1185">Reference proteome</keyword>
<evidence type="ECO:0000256" key="1">
    <source>
        <dbReference type="SAM" id="MobiDB-lite"/>
    </source>
</evidence>
<dbReference type="STRING" id="56646.A0A2L2TVG5"/>
<feature type="compositionally biased region" description="Basic residues" evidence="1">
    <location>
        <begin position="136"/>
        <end position="146"/>
    </location>
</feature>
<dbReference type="EMBL" id="LN649231">
    <property type="protein sequence ID" value="CEI69797.1"/>
    <property type="molecule type" value="Genomic_DNA"/>
</dbReference>
<sequence length="146" mass="16189">MPPKPTRGWDATSHEDLLLALLEEMKPNKAVLTSVADKMRDKGYSYSFDAINQHVQKLRKNRDTTGIQNSGSEAATPRKSRATAPKTPKRTPKRKAPTKSASIADDDDEEDLEDMKLQLKMEETDVGDDALLSPKGVKRARTATPK</sequence>
<reference evidence="3" key="1">
    <citation type="submission" date="2014-10" db="EMBL/GenBank/DDBJ databases">
        <authorList>
            <person name="King R."/>
        </authorList>
    </citation>
    <scope>NUCLEOTIDE SEQUENCE [LARGE SCALE GENOMIC DNA]</scope>
    <source>
        <strain evidence="3">A3/5</strain>
    </source>
</reference>
<evidence type="ECO:0000313" key="3">
    <source>
        <dbReference type="Proteomes" id="UP000245910"/>
    </source>
</evidence>